<dbReference type="InterPro" id="IPR010666">
    <property type="entry name" value="Znf_GRF"/>
</dbReference>
<gene>
    <name evidence="6" type="ORF">DPMN_107303</name>
</gene>
<evidence type="ECO:0000256" key="4">
    <source>
        <dbReference type="PROSITE-ProRule" id="PRU01343"/>
    </source>
</evidence>
<name>A0A9D4QKT0_DREPO</name>
<accession>A0A9D4QKT0</accession>
<sequence>MYLKHGLDVANLSFVTIVFPQCCLQWADEQFPICAGHGQPCTIRTVMKIGPNNGRRFFTCKLPKNKQCKFFEWAEGYD</sequence>
<dbReference type="GO" id="GO:0008270">
    <property type="term" value="F:zinc ion binding"/>
    <property type="evidence" value="ECO:0007669"/>
    <property type="project" value="UniProtKB-KW"/>
</dbReference>
<keyword evidence="7" id="KW-1185">Reference proteome</keyword>
<dbReference type="AlphaFoldDB" id="A0A9D4QKT0"/>
<evidence type="ECO:0000256" key="1">
    <source>
        <dbReference type="ARBA" id="ARBA00022723"/>
    </source>
</evidence>
<evidence type="ECO:0000256" key="3">
    <source>
        <dbReference type="ARBA" id="ARBA00022833"/>
    </source>
</evidence>
<organism evidence="6 7">
    <name type="scientific">Dreissena polymorpha</name>
    <name type="common">Zebra mussel</name>
    <name type="synonym">Mytilus polymorpha</name>
    <dbReference type="NCBI Taxonomy" id="45954"/>
    <lineage>
        <taxon>Eukaryota</taxon>
        <taxon>Metazoa</taxon>
        <taxon>Spiralia</taxon>
        <taxon>Lophotrochozoa</taxon>
        <taxon>Mollusca</taxon>
        <taxon>Bivalvia</taxon>
        <taxon>Autobranchia</taxon>
        <taxon>Heteroconchia</taxon>
        <taxon>Euheterodonta</taxon>
        <taxon>Imparidentia</taxon>
        <taxon>Neoheterodontei</taxon>
        <taxon>Myida</taxon>
        <taxon>Dreissenoidea</taxon>
        <taxon>Dreissenidae</taxon>
        <taxon>Dreissena</taxon>
    </lineage>
</organism>
<evidence type="ECO:0000256" key="2">
    <source>
        <dbReference type="ARBA" id="ARBA00022771"/>
    </source>
</evidence>
<dbReference type="PROSITE" id="PS51999">
    <property type="entry name" value="ZF_GRF"/>
    <property type="match status" value="1"/>
</dbReference>
<evidence type="ECO:0000313" key="7">
    <source>
        <dbReference type="Proteomes" id="UP000828390"/>
    </source>
</evidence>
<protein>
    <recommendedName>
        <fullName evidence="5">GRF-type domain-containing protein</fullName>
    </recommendedName>
</protein>
<dbReference type="Pfam" id="PF06839">
    <property type="entry name" value="Zn_ribbon_GRF"/>
    <property type="match status" value="1"/>
</dbReference>
<evidence type="ECO:0000313" key="6">
    <source>
        <dbReference type="EMBL" id="KAH3833985.1"/>
    </source>
</evidence>
<keyword evidence="2 4" id="KW-0863">Zinc-finger</keyword>
<comment type="caution">
    <text evidence="6">The sequence shown here is derived from an EMBL/GenBank/DDBJ whole genome shotgun (WGS) entry which is preliminary data.</text>
</comment>
<keyword evidence="1" id="KW-0479">Metal-binding</keyword>
<keyword evidence="3" id="KW-0862">Zinc</keyword>
<evidence type="ECO:0000259" key="5">
    <source>
        <dbReference type="PROSITE" id="PS51999"/>
    </source>
</evidence>
<feature type="domain" description="GRF-type" evidence="5">
    <location>
        <begin position="34"/>
        <end position="77"/>
    </location>
</feature>
<dbReference type="EMBL" id="JAIWYP010000004">
    <property type="protein sequence ID" value="KAH3833985.1"/>
    <property type="molecule type" value="Genomic_DNA"/>
</dbReference>
<reference evidence="6" key="1">
    <citation type="journal article" date="2019" name="bioRxiv">
        <title>The Genome of the Zebra Mussel, Dreissena polymorpha: A Resource for Invasive Species Research.</title>
        <authorList>
            <person name="McCartney M.A."/>
            <person name="Auch B."/>
            <person name="Kono T."/>
            <person name="Mallez S."/>
            <person name="Zhang Y."/>
            <person name="Obille A."/>
            <person name="Becker A."/>
            <person name="Abrahante J.E."/>
            <person name="Garbe J."/>
            <person name="Badalamenti J.P."/>
            <person name="Herman A."/>
            <person name="Mangelson H."/>
            <person name="Liachko I."/>
            <person name="Sullivan S."/>
            <person name="Sone E.D."/>
            <person name="Koren S."/>
            <person name="Silverstein K.A.T."/>
            <person name="Beckman K.B."/>
            <person name="Gohl D.M."/>
        </authorList>
    </citation>
    <scope>NUCLEOTIDE SEQUENCE</scope>
    <source>
        <strain evidence="6">Duluth1</strain>
        <tissue evidence="6">Whole animal</tissue>
    </source>
</reference>
<dbReference type="Proteomes" id="UP000828390">
    <property type="component" value="Unassembled WGS sequence"/>
</dbReference>
<reference evidence="6" key="2">
    <citation type="submission" date="2020-11" db="EMBL/GenBank/DDBJ databases">
        <authorList>
            <person name="McCartney M.A."/>
            <person name="Auch B."/>
            <person name="Kono T."/>
            <person name="Mallez S."/>
            <person name="Becker A."/>
            <person name="Gohl D.M."/>
            <person name="Silverstein K.A.T."/>
            <person name="Koren S."/>
            <person name="Bechman K.B."/>
            <person name="Herman A."/>
            <person name="Abrahante J.E."/>
            <person name="Garbe J."/>
        </authorList>
    </citation>
    <scope>NUCLEOTIDE SEQUENCE</scope>
    <source>
        <strain evidence="6">Duluth1</strain>
        <tissue evidence="6">Whole animal</tissue>
    </source>
</reference>
<proteinExistence type="predicted"/>